<dbReference type="AlphaFoldDB" id="A0A840I0Y3"/>
<organism evidence="3 4">
    <name type="scientific">Parvularcula dongshanensis</name>
    <dbReference type="NCBI Taxonomy" id="1173995"/>
    <lineage>
        <taxon>Bacteria</taxon>
        <taxon>Pseudomonadati</taxon>
        <taxon>Pseudomonadota</taxon>
        <taxon>Alphaproteobacteria</taxon>
        <taxon>Parvularculales</taxon>
        <taxon>Parvularculaceae</taxon>
        <taxon>Parvularcula</taxon>
    </lineage>
</organism>
<keyword evidence="1 3" id="KW-0560">Oxidoreductase</keyword>
<dbReference type="RefSeq" id="WP_183815121.1">
    <property type="nucleotide sequence ID" value="NZ_JACHOB010000001.1"/>
</dbReference>
<dbReference type="GO" id="GO:0043799">
    <property type="term" value="F:glycine oxidase activity"/>
    <property type="evidence" value="ECO:0007669"/>
    <property type="project" value="UniProtKB-EC"/>
</dbReference>
<dbReference type="Proteomes" id="UP000563524">
    <property type="component" value="Unassembled WGS sequence"/>
</dbReference>
<dbReference type="PANTHER" id="PTHR13847">
    <property type="entry name" value="SARCOSINE DEHYDROGENASE-RELATED"/>
    <property type="match status" value="1"/>
</dbReference>
<reference evidence="3 4" key="1">
    <citation type="submission" date="2020-08" db="EMBL/GenBank/DDBJ databases">
        <title>Genomic Encyclopedia of Type Strains, Phase IV (KMG-IV): sequencing the most valuable type-strain genomes for metagenomic binning, comparative biology and taxonomic classification.</title>
        <authorList>
            <person name="Goeker M."/>
        </authorList>
    </citation>
    <scope>NUCLEOTIDE SEQUENCE [LARGE SCALE GENOMIC DNA]</scope>
    <source>
        <strain evidence="3 4">DSM 102850</strain>
    </source>
</reference>
<dbReference type="Pfam" id="PF01266">
    <property type="entry name" value="DAO"/>
    <property type="match status" value="1"/>
</dbReference>
<evidence type="ECO:0000313" key="4">
    <source>
        <dbReference type="Proteomes" id="UP000563524"/>
    </source>
</evidence>
<dbReference type="SUPFAM" id="SSF51905">
    <property type="entry name" value="FAD/NAD(P)-binding domain"/>
    <property type="match status" value="1"/>
</dbReference>
<gene>
    <name evidence="3" type="ORF">GGQ59_000260</name>
</gene>
<sequence length="318" mass="33226">MTSFDMAVAGGGVIGLGVALEAARRGARVVLVSDDGPRASAAAAGMLCPSFEALHFGGRALLKLGTDSLALWDGFAASLAEDPARDLDYRRDGVIALGFPPRALPGEPCTVPDGVEASRALLVPGEGQVDPRRLLPALERACEAAGMERRAGRVSGLVGDAEQAQGVVLEGGESLRAATVVLATGAAPREEAEMVPLRGRALAVAGLPVMPERTLRSPGVYLCPKADGTLYVGATEEERDMPAALDGVWHEASWLMPSLTKGRIVRRFDGVRPGTRDGLPIVRRSSRKKALILALGHHRNGVLLAPLTAKRVADLAGF</sequence>
<dbReference type="EC" id="1.4.3.19" evidence="3"/>
<evidence type="ECO:0000256" key="1">
    <source>
        <dbReference type="ARBA" id="ARBA00023002"/>
    </source>
</evidence>
<accession>A0A840I0Y3</accession>
<name>A0A840I0Y3_9PROT</name>
<keyword evidence="4" id="KW-1185">Reference proteome</keyword>
<feature type="domain" description="FAD dependent oxidoreductase" evidence="2">
    <location>
        <begin position="5"/>
        <end position="315"/>
    </location>
</feature>
<protein>
    <submittedName>
        <fullName evidence="3">Glycine oxidase</fullName>
        <ecNumber evidence="3">1.4.3.19</ecNumber>
    </submittedName>
</protein>
<dbReference type="InterPro" id="IPR036188">
    <property type="entry name" value="FAD/NAD-bd_sf"/>
</dbReference>
<comment type="caution">
    <text evidence="3">The sequence shown here is derived from an EMBL/GenBank/DDBJ whole genome shotgun (WGS) entry which is preliminary data.</text>
</comment>
<dbReference type="InterPro" id="IPR006076">
    <property type="entry name" value="FAD-dep_OxRdtase"/>
</dbReference>
<dbReference type="Gene3D" id="3.30.9.10">
    <property type="entry name" value="D-Amino Acid Oxidase, subunit A, domain 2"/>
    <property type="match status" value="2"/>
</dbReference>
<dbReference type="SUPFAM" id="SSF54373">
    <property type="entry name" value="FAD-linked reductases, C-terminal domain"/>
    <property type="match status" value="1"/>
</dbReference>
<dbReference type="Gene3D" id="3.50.50.60">
    <property type="entry name" value="FAD/NAD(P)-binding domain"/>
    <property type="match status" value="2"/>
</dbReference>
<evidence type="ECO:0000259" key="2">
    <source>
        <dbReference type="Pfam" id="PF01266"/>
    </source>
</evidence>
<dbReference type="GO" id="GO:0005737">
    <property type="term" value="C:cytoplasm"/>
    <property type="evidence" value="ECO:0007669"/>
    <property type="project" value="TreeGrafter"/>
</dbReference>
<proteinExistence type="predicted"/>
<dbReference type="EMBL" id="JACHOB010000001">
    <property type="protein sequence ID" value="MBB4657760.1"/>
    <property type="molecule type" value="Genomic_DNA"/>
</dbReference>
<evidence type="ECO:0000313" key="3">
    <source>
        <dbReference type="EMBL" id="MBB4657760.1"/>
    </source>
</evidence>
<dbReference type="PANTHER" id="PTHR13847:SF289">
    <property type="entry name" value="GLYCINE OXIDASE"/>
    <property type="match status" value="1"/>
</dbReference>